<proteinExistence type="predicted"/>
<sequence>MRNATTRGHQRVARIRRCQAAGQPSEEEIRHMVEQYLAHGGQVHVCAPAYVVPVQSAKVPAVDVRS</sequence>
<evidence type="ECO:0000313" key="2">
    <source>
        <dbReference type="Proteomes" id="UP001243009"/>
    </source>
</evidence>
<dbReference type="EMBL" id="JAUTWS010000072">
    <property type="protein sequence ID" value="MDO9713129.1"/>
    <property type="molecule type" value="Genomic_DNA"/>
</dbReference>
<dbReference type="Proteomes" id="UP001243009">
    <property type="component" value="Unassembled WGS sequence"/>
</dbReference>
<reference evidence="1 2" key="1">
    <citation type="submission" date="2023-08" db="EMBL/GenBank/DDBJ databases">
        <title>The draft genome sequence of Paracraurococcus sp. LOR1-02.</title>
        <authorList>
            <person name="Kingkaew E."/>
            <person name="Tanasupawat S."/>
        </authorList>
    </citation>
    <scope>NUCLEOTIDE SEQUENCE [LARGE SCALE GENOMIC DNA]</scope>
    <source>
        <strain evidence="1 2">LOR1-02</strain>
    </source>
</reference>
<organism evidence="1 2">
    <name type="scientific">Paracraurococcus lichenis</name>
    <dbReference type="NCBI Taxonomy" id="3064888"/>
    <lineage>
        <taxon>Bacteria</taxon>
        <taxon>Pseudomonadati</taxon>
        <taxon>Pseudomonadota</taxon>
        <taxon>Alphaproteobacteria</taxon>
        <taxon>Acetobacterales</taxon>
        <taxon>Roseomonadaceae</taxon>
        <taxon>Paracraurococcus</taxon>
    </lineage>
</organism>
<dbReference type="RefSeq" id="WP_305107988.1">
    <property type="nucleotide sequence ID" value="NZ_JAUTWS010000072.1"/>
</dbReference>
<keyword evidence="2" id="KW-1185">Reference proteome</keyword>
<protein>
    <submittedName>
        <fullName evidence="1">Uncharacterized protein</fullName>
    </submittedName>
</protein>
<comment type="caution">
    <text evidence="1">The sequence shown here is derived from an EMBL/GenBank/DDBJ whole genome shotgun (WGS) entry which is preliminary data.</text>
</comment>
<name>A0ABT9EAJ4_9PROT</name>
<gene>
    <name evidence="1" type="ORF">Q7A36_32675</name>
</gene>
<accession>A0ABT9EAJ4</accession>
<evidence type="ECO:0000313" key="1">
    <source>
        <dbReference type="EMBL" id="MDO9713129.1"/>
    </source>
</evidence>